<evidence type="ECO:0000313" key="3">
    <source>
        <dbReference type="Proteomes" id="UP000464334"/>
    </source>
</evidence>
<keyword evidence="3" id="KW-1185">Reference proteome</keyword>
<organism evidence="2 3">
    <name type="scientific">Xanthomonas phage Suba</name>
    <dbReference type="NCBI Taxonomy" id="2674975"/>
    <lineage>
        <taxon>Viruses</taxon>
        <taxon>Duplodnaviria</taxon>
        <taxon>Heunggongvirae</taxon>
        <taxon>Uroviricota</taxon>
        <taxon>Caudoviricetes</taxon>
        <taxon>Stanbaylleyvirinae</taxon>
        <taxon>Subavirus</taxon>
        <taxon>Subavirus suba</taxon>
    </lineage>
</organism>
<evidence type="ECO:0000313" key="2">
    <source>
        <dbReference type="EMBL" id="CAA2409767.1"/>
    </source>
</evidence>
<dbReference type="Proteomes" id="UP000464334">
    <property type="component" value="Chromosome"/>
</dbReference>
<evidence type="ECO:0000259" key="1">
    <source>
        <dbReference type="Pfam" id="PF09343"/>
    </source>
</evidence>
<accession>A0A679K1M5</accession>
<dbReference type="InterPro" id="IPR011740">
    <property type="entry name" value="DUF2460"/>
</dbReference>
<name>A0A679K1M5_9CAUD</name>
<feature type="domain" description="DUF2460" evidence="1">
    <location>
        <begin position="8"/>
        <end position="205"/>
    </location>
</feature>
<dbReference type="EMBL" id="LR743530">
    <property type="protein sequence ID" value="CAA2409767.1"/>
    <property type="molecule type" value="Genomic_DNA"/>
</dbReference>
<sequence>MGKITKAFDPSFSYGFEGGPSYESEVVALENGFEQVDSAWQYARHRYTAKAEAIDDEQKEYYTAVFHACRGRLHSFQFLDWNDYIANREPLKVSAGTTKKVQLYKTYTFGNAKTIRPVQALVPADPNNRDPNFRQAGPKVYTAGGNEVAGTFDFMTGEFTPSEIWGSGDYTWSGWFYVWVRFDSDDNTMTINSWNNSGFSISLIEKKFEITADNMPQSWVG</sequence>
<dbReference type="RefSeq" id="YP_010742769.1">
    <property type="nucleotide sequence ID" value="NC_073092.1"/>
</dbReference>
<dbReference type="KEGG" id="vg:79707309"/>
<reference evidence="2 3" key="1">
    <citation type="submission" date="2019-12" db="EMBL/GenBank/DDBJ databases">
        <authorList>
            <person name="Ansaldi M."/>
            <person name="Clavijo F."/>
        </authorList>
    </citation>
    <scope>NUCLEOTIDE SEQUENCE [LARGE SCALE GENOMIC DNA]</scope>
</reference>
<dbReference type="Pfam" id="PF09343">
    <property type="entry name" value="DUF2460"/>
    <property type="match status" value="1"/>
</dbReference>
<protein>
    <submittedName>
        <fullName evidence="2">Hypothetical Phage Distal tail protein</fullName>
    </submittedName>
</protein>
<dbReference type="GeneID" id="79707309"/>
<proteinExistence type="predicted"/>